<keyword evidence="2" id="KW-1185">Reference proteome</keyword>
<protein>
    <submittedName>
        <fullName evidence="1">Uncharacterized protein</fullName>
    </submittedName>
</protein>
<comment type="caution">
    <text evidence="1">The sequence shown here is derived from an EMBL/GenBank/DDBJ whole genome shotgun (WGS) entry which is preliminary data.</text>
</comment>
<proteinExistence type="predicted"/>
<accession>A0ABQ7EER4</accession>
<organism evidence="1 2">
    <name type="scientific">Brassica cretica</name>
    <name type="common">Mustard</name>
    <dbReference type="NCBI Taxonomy" id="69181"/>
    <lineage>
        <taxon>Eukaryota</taxon>
        <taxon>Viridiplantae</taxon>
        <taxon>Streptophyta</taxon>
        <taxon>Embryophyta</taxon>
        <taxon>Tracheophyta</taxon>
        <taxon>Spermatophyta</taxon>
        <taxon>Magnoliopsida</taxon>
        <taxon>eudicotyledons</taxon>
        <taxon>Gunneridae</taxon>
        <taxon>Pentapetalae</taxon>
        <taxon>rosids</taxon>
        <taxon>malvids</taxon>
        <taxon>Brassicales</taxon>
        <taxon>Brassicaceae</taxon>
        <taxon>Brassiceae</taxon>
        <taxon>Brassica</taxon>
    </lineage>
</organism>
<name>A0ABQ7EER4_BRACR</name>
<dbReference type="EMBL" id="QGKV02000299">
    <property type="protein sequence ID" value="KAF3595444.1"/>
    <property type="molecule type" value="Genomic_DNA"/>
</dbReference>
<gene>
    <name evidence="1" type="ORF">DY000_02026220</name>
</gene>
<dbReference type="Proteomes" id="UP000266723">
    <property type="component" value="Unassembled WGS sequence"/>
</dbReference>
<reference evidence="1 2" key="1">
    <citation type="journal article" date="2020" name="BMC Genomics">
        <title>Intraspecific diversification of the crop wild relative Brassica cretica Lam. using demographic model selection.</title>
        <authorList>
            <person name="Kioukis A."/>
            <person name="Michalopoulou V.A."/>
            <person name="Briers L."/>
            <person name="Pirintsos S."/>
            <person name="Studholme D.J."/>
            <person name="Pavlidis P."/>
            <person name="Sarris P.F."/>
        </authorList>
    </citation>
    <scope>NUCLEOTIDE SEQUENCE [LARGE SCALE GENOMIC DNA]</scope>
    <source>
        <strain evidence="2">cv. PFS-1207/04</strain>
    </source>
</reference>
<sequence>MYDLQQVKNPLEKGLMHITNRRGLNPSSRFRRGRVYAEHHVWKDQITSRNPFNLRQSRSEDEVEDEVVDNMVRLKDMYSRSQCLAAAPNTDNVEEAHTSNDMEGCMEITPSSLPALPRHNTCVNGAPIFFVSDQSFLYILLHQFTPKHVLPDVVCVPH</sequence>
<evidence type="ECO:0000313" key="1">
    <source>
        <dbReference type="EMBL" id="KAF3595444.1"/>
    </source>
</evidence>
<evidence type="ECO:0000313" key="2">
    <source>
        <dbReference type="Proteomes" id="UP000266723"/>
    </source>
</evidence>